<proteinExistence type="predicted"/>
<reference evidence="2" key="2">
    <citation type="submission" date="2020-09" db="EMBL/GenBank/DDBJ databases">
        <authorList>
            <person name="Sun Q."/>
            <person name="Sedlacek I."/>
        </authorList>
    </citation>
    <scope>NUCLEOTIDE SEQUENCE</scope>
    <source>
        <strain evidence="2">CCM 7897</strain>
    </source>
</reference>
<dbReference type="Proteomes" id="UP000606044">
    <property type="component" value="Unassembled WGS sequence"/>
</dbReference>
<dbReference type="AlphaFoldDB" id="A0A917BY47"/>
<evidence type="ECO:0000256" key="1">
    <source>
        <dbReference type="SAM" id="Phobius"/>
    </source>
</evidence>
<keyword evidence="3" id="KW-1185">Reference proteome</keyword>
<dbReference type="InterPro" id="IPR018687">
    <property type="entry name" value="DUF2177_membr"/>
</dbReference>
<keyword evidence="1" id="KW-0812">Transmembrane</keyword>
<reference evidence="2" key="1">
    <citation type="journal article" date="2014" name="Int. J. Syst. Evol. Microbiol.">
        <title>Complete genome sequence of Corynebacterium casei LMG S-19264T (=DSM 44701T), isolated from a smear-ripened cheese.</title>
        <authorList>
            <consortium name="US DOE Joint Genome Institute (JGI-PGF)"/>
            <person name="Walter F."/>
            <person name="Albersmeier A."/>
            <person name="Kalinowski J."/>
            <person name="Ruckert C."/>
        </authorList>
    </citation>
    <scope>NUCLEOTIDE SEQUENCE</scope>
    <source>
        <strain evidence="2">CCM 7897</strain>
    </source>
</reference>
<feature type="transmembrane region" description="Helical" evidence="1">
    <location>
        <begin position="76"/>
        <end position="91"/>
    </location>
</feature>
<dbReference type="EMBL" id="BMCT01000002">
    <property type="protein sequence ID" value="GGF61151.1"/>
    <property type="molecule type" value="Genomic_DNA"/>
</dbReference>
<evidence type="ECO:0000313" key="3">
    <source>
        <dbReference type="Proteomes" id="UP000606044"/>
    </source>
</evidence>
<keyword evidence="1" id="KW-1133">Transmembrane helix</keyword>
<feature type="transmembrane region" description="Helical" evidence="1">
    <location>
        <begin position="44"/>
        <end position="64"/>
    </location>
</feature>
<organism evidence="2 3">
    <name type="scientific">Azorhizobium oxalatiphilum</name>
    <dbReference type="NCBI Taxonomy" id="980631"/>
    <lineage>
        <taxon>Bacteria</taxon>
        <taxon>Pseudomonadati</taxon>
        <taxon>Pseudomonadota</taxon>
        <taxon>Alphaproteobacteria</taxon>
        <taxon>Hyphomicrobiales</taxon>
        <taxon>Xanthobacteraceae</taxon>
        <taxon>Azorhizobium</taxon>
    </lineage>
</organism>
<protein>
    <submittedName>
        <fullName evidence="2">Membrane protein</fullName>
    </submittedName>
</protein>
<gene>
    <name evidence="2" type="ORF">GCM10007301_21140</name>
</gene>
<keyword evidence="1" id="KW-0472">Membrane</keyword>
<accession>A0A917BY47</accession>
<dbReference type="Pfam" id="PF09945">
    <property type="entry name" value="DUF2177"/>
    <property type="match status" value="1"/>
</dbReference>
<feature type="transmembrane region" description="Helical" evidence="1">
    <location>
        <begin position="111"/>
        <end position="133"/>
    </location>
</feature>
<name>A0A917BY47_9HYPH</name>
<comment type="caution">
    <text evidence="2">The sequence shown here is derived from an EMBL/GenBank/DDBJ whole genome shotgun (WGS) entry which is preliminary data.</text>
</comment>
<dbReference type="RefSeq" id="WP_188578207.1">
    <property type="nucleotide sequence ID" value="NZ_BMCT01000002.1"/>
</dbReference>
<evidence type="ECO:0000313" key="2">
    <source>
        <dbReference type="EMBL" id="GGF61151.1"/>
    </source>
</evidence>
<sequence length="134" mass="14134">MLPYALAYGTAALAFLALDAVWLTAMGDRFYKPLMGGMALEGFRLAPAIAFYLIYVTGILVFAIQPAFGTGRWTTALLYGAAFGFCAYATYDLTNQATLKAWPLALTLVDLAWGTVLTACAATAGFLGARALAG</sequence>